<sequence>MGFSEIGVAFMLWWVDVHSYAGVNSLYTFPEP</sequence>
<organism evidence="1 2">
    <name type="scientific">Lactobacillus phage Lb338-1</name>
    <dbReference type="NCBI Taxonomy" id="2892342"/>
    <lineage>
        <taxon>Viruses</taxon>
        <taxon>Duplodnaviria</taxon>
        <taxon>Heunggongvirae</taxon>
        <taxon>Uroviricota</taxon>
        <taxon>Caudoviricetes</taxon>
        <taxon>Herelleviridae</taxon>
        <taxon>Mooreparkvirus</taxon>
        <taxon>Mooreparkvirus Lb3381</taxon>
    </lineage>
</organism>
<keyword evidence="2" id="KW-1185">Reference proteome</keyword>
<evidence type="ECO:0000313" key="1">
    <source>
        <dbReference type="EMBL" id="ACO37014.1"/>
    </source>
</evidence>
<proteinExistence type="predicted"/>
<reference evidence="1 2" key="1">
    <citation type="journal article" date="2009" name="Gene">
        <title>Genome of a virulent bacteriophage Lb338-1 that lyses the probiotic Lactobacillus paracasei cheese strain.</title>
        <authorList>
            <person name="Alemayehu D."/>
            <person name="Ross R.P."/>
            <person name="O'Sullivan O."/>
            <person name="Coffey A."/>
            <person name="Stanton C."/>
            <person name="Fitzgerald G.F."/>
            <person name="McAuliffe O."/>
        </authorList>
    </citation>
    <scope>NUCLEOTIDE SEQUENCE [LARGE SCALE GENOMIC DNA]</scope>
    <source>
        <strain evidence="1">Lb338-1</strain>
    </source>
</reference>
<gene>
    <name evidence="1" type="ORF">lb338_phage_93</name>
</gene>
<dbReference type="EMBL" id="FJ822135">
    <property type="protein sequence ID" value="ACO37014.1"/>
    <property type="molecule type" value="Genomic_DNA"/>
</dbReference>
<evidence type="ECO:0000313" key="2">
    <source>
        <dbReference type="Proteomes" id="UP000001878"/>
    </source>
</evidence>
<dbReference type="KEGG" id="vg:7750948"/>
<dbReference type="GeneID" id="7750948"/>
<protein>
    <submittedName>
        <fullName evidence="1">Uncharacterized protein</fullName>
    </submittedName>
</protein>
<accession>C1KFK3</accession>
<dbReference type="Proteomes" id="UP000001878">
    <property type="component" value="Segment"/>
</dbReference>
<name>C1KFK3_9CAUD</name>
<dbReference type="RefSeq" id="YP_002790772.1">
    <property type="nucleotide sequence ID" value="NC_012530.1"/>
</dbReference>